<dbReference type="Proteomes" id="UP000552883">
    <property type="component" value="Unassembled WGS sequence"/>
</dbReference>
<dbReference type="SUPFAM" id="SSF55464">
    <property type="entry name" value="Origin of replication-binding domain, RBD-like"/>
    <property type="match status" value="1"/>
</dbReference>
<evidence type="ECO:0000259" key="2">
    <source>
        <dbReference type="Pfam" id="PF08751"/>
    </source>
</evidence>
<dbReference type="NCBIfam" id="NF041492">
    <property type="entry name" value="MobF"/>
    <property type="match status" value="1"/>
</dbReference>
<dbReference type="EMBL" id="JACHBS010000001">
    <property type="protein sequence ID" value="MBB5618072.1"/>
    <property type="molecule type" value="Genomic_DNA"/>
</dbReference>
<evidence type="ECO:0000313" key="4">
    <source>
        <dbReference type="Proteomes" id="UP000552883"/>
    </source>
</evidence>
<dbReference type="Pfam" id="PF13604">
    <property type="entry name" value="AAA_30"/>
    <property type="match status" value="1"/>
</dbReference>
<dbReference type="SUPFAM" id="SSF52540">
    <property type="entry name" value="P-loop containing nucleoside triphosphate hydrolases"/>
    <property type="match status" value="2"/>
</dbReference>
<dbReference type="InterPro" id="IPR014862">
    <property type="entry name" value="TrwC"/>
</dbReference>
<accession>A0A840XHU6</accession>
<keyword evidence="4" id="KW-1185">Reference proteome</keyword>
<dbReference type="CDD" id="cd18809">
    <property type="entry name" value="SF1_C_RecD"/>
    <property type="match status" value="1"/>
</dbReference>
<proteinExistence type="predicted"/>
<feature type="region of interest" description="Disordered" evidence="1">
    <location>
        <begin position="1198"/>
        <end position="1220"/>
    </location>
</feature>
<name>A0A840XHU6_9MICO</name>
<dbReference type="Pfam" id="PF08751">
    <property type="entry name" value="TrwC"/>
    <property type="match status" value="1"/>
</dbReference>
<protein>
    <submittedName>
        <fullName evidence="3">Conjugative relaxase-like TrwC/TraI family protein</fullName>
    </submittedName>
</protein>
<organism evidence="3 4">
    <name type="scientific">Microcella frigidaquae</name>
    <dbReference type="NCBI Taxonomy" id="424758"/>
    <lineage>
        <taxon>Bacteria</taxon>
        <taxon>Bacillati</taxon>
        <taxon>Actinomycetota</taxon>
        <taxon>Actinomycetes</taxon>
        <taxon>Micrococcales</taxon>
        <taxon>Microbacteriaceae</taxon>
        <taxon>Microcella</taxon>
    </lineage>
</organism>
<dbReference type="AlphaFoldDB" id="A0A840XHU6"/>
<feature type="domain" description="TrwC relaxase" evidence="2">
    <location>
        <begin position="6"/>
        <end position="333"/>
    </location>
</feature>
<reference evidence="3 4" key="1">
    <citation type="submission" date="2020-08" db="EMBL/GenBank/DDBJ databases">
        <title>Sequencing the genomes of 1000 actinobacteria strains.</title>
        <authorList>
            <person name="Klenk H.-P."/>
        </authorList>
    </citation>
    <scope>NUCLEOTIDE SEQUENCE [LARGE SCALE GENOMIC DNA]</scope>
    <source>
        <strain evidence="3 4">DSM 23889</strain>
    </source>
</reference>
<dbReference type="Gene3D" id="3.40.50.300">
    <property type="entry name" value="P-loop containing nucleotide triphosphate hydrolases"/>
    <property type="match status" value="2"/>
</dbReference>
<sequence>MRVMSAGAAYRYLLKSVAVGDGSRDMTAPLIRYYTAKGTPPGRWFGSGVPALGIPGTRVVEGQEVTEEQLRRLLGEGRDPLTGAPLGRAHRDFATDANGARRRAVAGYDHTFSLPKSLSALWAVADAGTQALIATAHHETIRDMLAIIERDIAATRTGSKGPDGAAAQIPVRGVVATAFDHYESRASDPHLHTHVVIANRAQGPDGRWRTLDGRPIHAAVVALSETYTGMLMDRVHRELGAVWEQRDRGERRTPAWEIKGVPEELIAEFSSRSHDIDAEHERLIAAYKAEHGRRPSRQTIIRLRQQATISTRPSKTLHSLAELTRQWRTRATSILGRDATRWAVGLAGAPHPVRTLRADDWTTVDINTVARAVLQAVGEKRSTWRRWNLIAEAARQIVEHRFASALDRDAVLQRVADAAEAGSLRLTPPELAPTPPAFIRPDGSSMFRPVGSVVFSSERMLGAEETLLRASRTRGGPILTEAAILRAARRRDERGRRLADDQLTALARIGGSGLVLDLLVGPAGTGKTTMLSALRRAWEQVHGRGSVMGLAPTAAAADVLGQELGVTAENTIKFLYETDQATDRRAELEALTRLLRGVSAVGGPADVWEARLRAASPRVADAAKKAGLLDPGRSSKSLERMIRNRLDTLRNRIGQWQLQPGQLLIVDEAAMVGTFALERLALEVHRARAKLLLVGDAAQMQPIDSGGAFGMLANERDDTPTLVDVRRFAAEWERDASLRLRLGDEAVLQDYAEHDRIVSGGYEQMVEAAYAAWRADVAAGRRSILVTETLQAVTELNERARYDRVTAGKVTAGGLRLHDGTTVGAGDLIITRKIERRLTTGRGWVKNNDRWVVTATHLDGSLTARRTTRRRVGWVRLPAWYVAAHVDLGYAVTVQRAQGLTVDTSHALVASQAMTREALYVALTRGQHANIAYVAVDEAHLEEHQRRPEHVMPDALAVLNRILHNTGAELSARDTLAAEHERWAGIAQLAAEYDTIDADAGRHRWVALLTASGLTEQQLDDVLASDSAGPLFAEFRRAEADRVDLAAALPVLVAQRSLYDVEDIGAVLLHRFTNSELPRAKGVPRLIAGLIPEAAVPADDATRAALTERARLITKRARSLAETAITTRQPWTTQLGPAPDDPTRREAWLRLATTVAAYRDRHSVTDSVPLGSETPEDWPRTRDRDLARRALTRAAQLTAEAHARSERDAPTLAGLAASAL</sequence>
<gene>
    <name evidence="3" type="ORF">BJ959_001568</name>
</gene>
<comment type="caution">
    <text evidence="3">The sequence shown here is derived from an EMBL/GenBank/DDBJ whole genome shotgun (WGS) entry which is preliminary data.</text>
</comment>
<dbReference type="InterPro" id="IPR027417">
    <property type="entry name" value="P-loop_NTPase"/>
</dbReference>
<evidence type="ECO:0000256" key="1">
    <source>
        <dbReference type="SAM" id="MobiDB-lite"/>
    </source>
</evidence>
<evidence type="ECO:0000313" key="3">
    <source>
        <dbReference type="EMBL" id="MBB5618072.1"/>
    </source>
</evidence>
<dbReference type="RefSeq" id="WP_165879055.1">
    <property type="nucleotide sequence ID" value="NZ_BAAANZ010000014.1"/>
</dbReference>